<dbReference type="RefSeq" id="WP_258811487.1">
    <property type="nucleotide sequence ID" value="NZ_JANUGU010000002.1"/>
</dbReference>
<accession>A0ABT2CWG1</accession>
<evidence type="ECO:0000313" key="2">
    <source>
        <dbReference type="Proteomes" id="UP001204621"/>
    </source>
</evidence>
<evidence type="ECO:0000313" key="1">
    <source>
        <dbReference type="EMBL" id="MCS0658301.1"/>
    </source>
</evidence>
<gene>
    <name evidence="1" type="ORF">NX778_09525</name>
</gene>
<sequence length="139" mass="16017">MPTVNLNDLEDAVTLVGDDWGEAEAWVSRDTGEVLLRTECDPPGAPPLPDDIAESDRYIEVPGSRDLDLGTPLVFRFVERDMPRDYDAVREMFHKKGAYRRFSDLVDRRNLRDKWHRFRDDETKAALRAWCAEHGLATK</sequence>
<organism evidence="1 2">
    <name type="scientific">Massilia terrae</name>
    <dbReference type="NCBI Taxonomy" id="1811224"/>
    <lineage>
        <taxon>Bacteria</taxon>
        <taxon>Pseudomonadati</taxon>
        <taxon>Pseudomonadota</taxon>
        <taxon>Betaproteobacteria</taxon>
        <taxon>Burkholderiales</taxon>
        <taxon>Oxalobacteraceae</taxon>
        <taxon>Telluria group</taxon>
        <taxon>Massilia</taxon>
    </lineage>
</organism>
<dbReference type="EMBL" id="JANUGU010000002">
    <property type="protein sequence ID" value="MCS0658301.1"/>
    <property type="molecule type" value="Genomic_DNA"/>
</dbReference>
<dbReference type="Proteomes" id="UP001204621">
    <property type="component" value="Unassembled WGS sequence"/>
</dbReference>
<protein>
    <submittedName>
        <fullName evidence="1">Uncharacterized protein</fullName>
    </submittedName>
</protein>
<keyword evidence="2" id="KW-1185">Reference proteome</keyword>
<name>A0ABT2CWG1_9BURK</name>
<comment type="caution">
    <text evidence="1">The sequence shown here is derived from an EMBL/GenBank/DDBJ whole genome shotgun (WGS) entry which is preliminary data.</text>
</comment>
<reference evidence="1 2" key="1">
    <citation type="submission" date="2022-08" db="EMBL/GenBank/DDBJ databases">
        <title>Reclassification of Massilia species as members of the genera Telluria, Duganella, Pseudoduganella, Mokoshia gen. nov. and Zemynaea gen. nov. using orthogonal and non-orthogonal genome-based approaches.</title>
        <authorList>
            <person name="Bowman J.P."/>
        </authorList>
    </citation>
    <scope>NUCLEOTIDE SEQUENCE [LARGE SCALE GENOMIC DNA]</scope>
    <source>
        <strain evidence="1 2">JCM 31606</strain>
    </source>
</reference>
<proteinExistence type="predicted"/>